<evidence type="ECO:0000313" key="4">
    <source>
        <dbReference type="EMBL" id="CAF4897297.1"/>
    </source>
</evidence>
<name>A0A821UXG7_9BILA</name>
<keyword evidence="2" id="KW-0847">Vitamin C</keyword>
<sequence length="83" mass="9362">MYIFIVWLRDEELPAIARLLRLISAVTNLTMETAEELQMSDVEWGGATIFPVSGGYIAPKKISAAFWYNLHASGETDYRTLHA</sequence>
<keyword evidence="1" id="KW-0479">Metal-binding</keyword>
<dbReference type="GO" id="GO:0004656">
    <property type="term" value="F:procollagen-proline 4-dioxygenase activity"/>
    <property type="evidence" value="ECO:0007669"/>
    <property type="project" value="TreeGrafter"/>
</dbReference>
<dbReference type="GO" id="GO:0031418">
    <property type="term" value="F:L-ascorbic acid binding"/>
    <property type="evidence" value="ECO:0007669"/>
    <property type="project" value="UniProtKB-KW"/>
</dbReference>
<proteinExistence type="predicted"/>
<dbReference type="PANTHER" id="PTHR10869:SF244">
    <property type="entry name" value="PROLYL 4-HYDROXYLASE SUBUNIT ALPHA-2"/>
    <property type="match status" value="1"/>
</dbReference>
<keyword evidence="3" id="KW-0408">Iron</keyword>
<dbReference type="EMBL" id="CAJOBR010009794">
    <property type="protein sequence ID" value="CAF4897297.1"/>
    <property type="molecule type" value="Genomic_DNA"/>
</dbReference>
<dbReference type="GO" id="GO:0005783">
    <property type="term" value="C:endoplasmic reticulum"/>
    <property type="evidence" value="ECO:0007669"/>
    <property type="project" value="TreeGrafter"/>
</dbReference>
<dbReference type="Gene3D" id="2.60.120.620">
    <property type="entry name" value="q2cbj1_9rhob like domain"/>
    <property type="match status" value="1"/>
</dbReference>
<evidence type="ECO:0000256" key="1">
    <source>
        <dbReference type="ARBA" id="ARBA00022723"/>
    </source>
</evidence>
<evidence type="ECO:0000313" key="5">
    <source>
        <dbReference type="Proteomes" id="UP000663848"/>
    </source>
</evidence>
<evidence type="ECO:0000256" key="2">
    <source>
        <dbReference type="ARBA" id="ARBA00022896"/>
    </source>
</evidence>
<gene>
    <name evidence="4" type="ORF">QYT958_LOCUS30549</name>
</gene>
<evidence type="ECO:0000256" key="3">
    <source>
        <dbReference type="ARBA" id="ARBA00023004"/>
    </source>
</evidence>
<dbReference type="InterPro" id="IPR045054">
    <property type="entry name" value="P4HA-like"/>
</dbReference>
<protein>
    <submittedName>
        <fullName evidence="4">Uncharacterized protein</fullName>
    </submittedName>
</protein>
<dbReference type="AlphaFoldDB" id="A0A821UXG7"/>
<accession>A0A821UXG7</accession>
<dbReference type="Proteomes" id="UP000663848">
    <property type="component" value="Unassembled WGS sequence"/>
</dbReference>
<dbReference type="GO" id="GO:0046872">
    <property type="term" value="F:metal ion binding"/>
    <property type="evidence" value="ECO:0007669"/>
    <property type="project" value="UniProtKB-KW"/>
</dbReference>
<reference evidence="4" key="1">
    <citation type="submission" date="2021-02" db="EMBL/GenBank/DDBJ databases">
        <authorList>
            <person name="Nowell W R."/>
        </authorList>
    </citation>
    <scope>NUCLEOTIDE SEQUENCE</scope>
</reference>
<dbReference type="PANTHER" id="PTHR10869">
    <property type="entry name" value="PROLYL 4-HYDROXYLASE ALPHA SUBUNIT"/>
    <property type="match status" value="1"/>
</dbReference>
<comment type="caution">
    <text evidence="4">The sequence shown here is derived from an EMBL/GenBank/DDBJ whole genome shotgun (WGS) entry which is preliminary data.</text>
</comment>
<organism evidence="4 5">
    <name type="scientific">Rotaria socialis</name>
    <dbReference type="NCBI Taxonomy" id="392032"/>
    <lineage>
        <taxon>Eukaryota</taxon>
        <taxon>Metazoa</taxon>
        <taxon>Spiralia</taxon>
        <taxon>Gnathifera</taxon>
        <taxon>Rotifera</taxon>
        <taxon>Eurotatoria</taxon>
        <taxon>Bdelloidea</taxon>
        <taxon>Philodinida</taxon>
        <taxon>Philodinidae</taxon>
        <taxon>Rotaria</taxon>
    </lineage>
</organism>
<feature type="non-terminal residue" evidence="4">
    <location>
        <position position="1"/>
    </location>
</feature>